<proteinExistence type="predicted"/>
<name>A0AAU8AV09_9VIRU</name>
<reference evidence="2" key="1">
    <citation type="submission" date="2024-03" db="EMBL/GenBank/DDBJ databases">
        <title>Diverse circular DNA viruses in blood, oral, and fecal samples of captive lemurs.</title>
        <authorList>
            <person name="Paietta E.N."/>
            <person name="Kraberger S."/>
            <person name="Lund M.C."/>
            <person name="Custer J.M."/>
            <person name="Vargas K.M."/>
            <person name="Ehmke E.E."/>
            <person name="Yoder A.D."/>
            <person name="Varsani A."/>
        </authorList>
    </citation>
    <scope>NUCLEOTIDE SEQUENCE</scope>
    <source>
        <strain evidence="2">Duke_18_38</strain>
    </source>
</reference>
<protein>
    <submittedName>
        <fullName evidence="2">Uncharacterized protein</fullName>
    </submittedName>
</protein>
<keyword evidence="1" id="KW-0472">Membrane</keyword>
<evidence type="ECO:0000256" key="1">
    <source>
        <dbReference type="SAM" id="Phobius"/>
    </source>
</evidence>
<evidence type="ECO:0000313" key="2">
    <source>
        <dbReference type="EMBL" id="XCD03282.1"/>
    </source>
</evidence>
<sequence length="55" mass="5724">MAAFLTDLTAAFTKILACVGETATAITGSPFLLFTVIFLFAGGVIGIMGRILSRN</sequence>
<dbReference type="EMBL" id="PP511337">
    <property type="protein sequence ID" value="XCD03282.1"/>
    <property type="molecule type" value="Genomic_DNA"/>
</dbReference>
<organism evidence="2">
    <name type="scientific">Dulem virus 67</name>
    <dbReference type="NCBI Taxonomy" id="3145778"/>
    <lineage>
        <taxon>Viruses</taxon>
        <taxon>Monodnaviria</taxon>
        <taxon>Loebvirae</taxon>
        <taxon>Hofneiviricota</taxon>
        <taxon>Faserviricetes</taxon>
        <taxon>Tubulavirales</taxon>
        <taxon>Inoviridae</taxon>
        <taxon>Inovirus</taxon>
    </lineage>
</organism>
<feature type="transmembrane region" description="Helical" evidence="1">
    <location>
        <begin position="31"/>
        <end position="52"/>
    </location>
</feature>
<keyword evidence="1" id="KW-1133">Transmembrane helix</keyword>
<keyword evidence="1" id="KW-0812">Transmembrane</keyword>
<accession>A0AAU8AV09</accession>